<protein>
    <submittedName>
        <fullName evidence="2">Uncharacterized protein</fullName>
    </submittedName>
</protein>
<organism evidence="2 3">
    <name type="scientific">Brachionus plicatilis</name>
    <name type="common">Marine rotifer</name>
    <name type="synonym">Brachionus muelleri</name>
    <dbReference type="NCBI Taxonomy" id="10195"/>
    <lineage>
        <taxon>Eukaryota</taxon>
        <taxon>Metazoa</taxon>
        <taxon>Spiralia</taxon>
        <taxon>Gnathifera</taxon>
        <taxon>Rotifera</taxon>
        <taxon>Eurotatoria</taxon>
        <taxon>Monogononta</taxon>
        <taxon>Pseudotrocha</taxon>
        <taxon>Ploima</taxon>
        <taxon>Brachionidae</taxon>
        <taxon>Brachionus</taxon>
    </lineage>
</organism>
<evidence type="ECO:0000313" key="3">
    <source>
        <dbReference type="Proteomes" id="UP000276133"/>
    </source>
</evidence>
<comment type="caution">
    <text evidence="2">The sequence shown here is derived from an EMBL/GenBank/DDBJ whole genome shotgun (WGS) entry which is preliminary data.</text>
</comment>
<sequence>MAIFSVAYGLNFLDFVEFNYTVLYNVGWRKDRSYSNGLFRKKKGDLSVTCISVYKTGPRRTVRIVLKHRPSRLSRSSDLAKTGRSYRRTTGQQHHVPPTLRPTQTPFNLIKITETWGFFQNQI</sequence>
<accession>A0A3M7T4U1</accession>
<dbReference type="AlphaFoldDB" id="A0A3M7T4U1"/>
<evidence type="ECO:0000313" key="2">
    <source>
        <dbReference type="EMBL" id="RNA42929.1"/>
    </source>
</evidence>
<dbReference type="EMBL" id="REGN01000296">
    <property type="protein sequence ID" value="RNA42929.1"/>
    <property type="molecule type" value="Genomic_DNA"/>
</dbReference>
<feature type="region of interest" description="Disordered" evidence="1">
    <location>
        <begin position="76"/>
        <end position="96"/>
    </location>
</feature>
<name>A0A3M7T4U1_BRAPC</name>
<gene>
    <name evidence="2" type="ORF">BpHYR1_016484</name>
</gene>
<dbReference type="Proteomes" id="UP000276133">
    <property type="component" value="Unassembled WGS sequence"/>
</dbReference>
<keyword evidence="3" id="KW-1185">Reference proteome</keyword>
<reference evidence="2 3" key="1">
    <citation type="journal article" date="2018" name="Sci. Rep.">
        <title>Genomic signatures of local adaptation to the degree of environmental predictability in rotifers.</title>
        <authorList>
            <person name="Franch-Gras L."/>
            <person name="Hahn C."/>
            <person name="Garcia-Roger E.M."/>
            <person name="Carmona M.J."/>
            <person name="Serra M."/>
            <person name="Gomez A."/>
        </authorList>
    </citation>
    <scope>NUCLEOTIDE SEQUENCE [LARGE SCALE GENOMIC DNA]</scope>
    <source>
        <strain evidence="2">HYR1</strain>
    </source>
</reference>
<evidence type="ECO:0000256" key="1">
    <source>
        <dbReference type="SAM" id="MobiDB-lite"/>
    </source>
</evidence>
<proteinExistence type="predicted"/>